<dbReference type="AlphaFoldDB" id="A0A3D9QZV1"/>
<dbReference type="PANTHER" id="PTHR43649">
    <property type="entry name" value="ARABINOSE-BINDING PROTEIN-RELATED"/>
    <property type="match status" value="1"/>
</dbReference>
<feature type="signal peptide" evidence="2">
    <location>
        <begin position="1"/>
        <end position="22"/>
    </location>
</feature>
<dbReference type="PANTHER" id="PTHR43649:SF33">
    <property type="entry name" value="POLYGALACTURONAN_RHAMNOGALACTURONAN-BINDING PROTEIN YTCQ"/>
    <property type="match status" value="1"/>
</dbReference>
<dbReference type="InterPro" id="IPR050490">
    <property type="entry name" value="Bact_solute-bd_prot1"/>
</dbReference>
<keyword evidence="4" id="KW-1185">Reference proteome</keyword>
<organism evidence="3 4">
    <name type="scientific">Paenibacillus taihuensis</name>
    <dbReference type="NCBI Taxonomy" id="1156355"/>
    <lineage>
        <taxon>Bacteria</taxon>
        <taxon>Bacillati</taxon>
        <taxon>Bacillota</taxon>
        <taxon>Bacilli</taxon>
        <taxon>Bacillales</taxon>
        <taxon>Paenibacillaceae</taxon>
        <taxon>Paenibacillus</taxon>
    </lineage>
</organism>
<protein>
    <submittedName>
        <fullName evidence="3">Aldotetraouronic acid ABC transporter substrate-binding protein /aldotetraouronic acid ABC transporter substrate-binding protein</fullName>
    </submittedName>
</protein>
<gene>
    <name evidence="3" type="ORF">A8990_14925</name>
</gene>
<dbReference type="EMBL" id="QTTN01000049">
    <property type="protein sequence ID" value="REE66657.1"/>
    <property type="molecule type" value="Genomic_DNA"/>
</dbReference>
<proteinExistence type="predicted"/>
<dbReference type="PROSITE" id="PS51257">
    <property type="entry name" value="PROKAR_LIPOPROTEIN"/>
    <property type="match status" value="1"/>
</dbReference>
<reference evidence="3 4" key="1">
    <citation type="submission" date="2018-08" db="EMBL/GenBank/DDBJ databases">
        <title>Genomic Encyclopedia of Type Strains, Phase III (KMG-III): the genomes of soil and plant-associated and newly described type strains.</title>
        <authorList>
            <person name="Whitman W."/>
        </authorList>
    </citation>
    <scope>NUCLEOTIDE SEQUENCE [LARGE SCALE GENOMIC DNA]</scope>
    <source>
        <strain evidence="3 4">CGMCC 1.10966</strain>
    </source>
</reference>
<evidence type="ECO:0000313" key="3">
    <source>
        <dbReference type="EMBL" id="REE66657.1"/>
    </source>
</evidence>
<dbReference type="Proteomes" id="UP000256304">
    <property type="component" value="Unassembled WGS sequence"/>
</dbReference>
<sequence length="566" mass="62136">MRKSFKTLALLVVACVTFGLMSGCGGNGSNDGAVANKSINEGDEVQKSETAKDDRGGQTVPGVFKKYDPPVEISISTAIKQEDFRNGDTLENNPLTRWMLDNMGVKLSYKWVLADQNDAFNTKVRLALASGDELPDVMYINDLVVMDELIKSGKIESVDEAYEKYASERTKQTFDKNAVVWNQVTSDGKRWGLPTIADPVVGDVVMWVRQDWLDAVGMKAPTNVAELDAVLAAFKKKFPDKTPLAVAGKSLLTWWMGDTQFMFGTSQPMTWNEDSSGKLQYGSIQPGIKGALTKLNDFYNKGYMGKEFGTNDEMQASSLFTSGNAGIIFGAGWMGGWPLNETAKNVPGAVVKAYPLPSGADGTVGRHGSKLSYGSYVFRKGFDHFDAIFYYWDTTLGRALEDPNSPFAAGMAEGYDYVMKDGKPDWKDIPNGASAAIQQFALLDPGAAPGMIEGPAIYERVASGKKDNIYEQKLAENTEPLVIEGNMAAYSQPGIDRTDLFNGASTKTMTDKWSLLFKSETETFLKIIYGKASPGEFDTFVEKWKENGGEQITKEVNDWYQSTKRG</sequence>
<comment type="caution">
    <text evidence="3">The sequence shown here is derived from an EMBL/GenBank/DDBJ whole genome shotgun (WGS) entry which is preliminary data.</text>
</comment>
<evidence type="ECO:0000256" key="2">
    <source>
        <dbReference type="SAM" id="SignalP"/>
    </source>
</evidence>
<dbReference type="SUPFAM" id="SSF53850">
    <property type="entry name" value="Periplasmic binding protein-like II"/>
    <property type="match status" value="1"/>
</dbReference>
<evidence type="ECO:0000313" key="4">
    <source>
        <dbReference type="Proteomes" id="UP000256304"/>
    </source>
</evidence>
<name>A0A3D9QZV1_9BACL</name>
<feature type="chain" id="PRO_5038794031" evidence="2">
    <location>
        <begin position="23"/>
        <end position="566"/>
    </location>
</feature>
<accession>A0A3D9QZV1</accession>
<dbReference type="Gene3D" id="3.40.190.10">
    <property type="entry name" value="Periplasmic binding protein-like II"/>
    <property type="match status" value="2"/>
</dbReference>
<dbReference type="OrthoDB" id="9787283at2"/>
<evidence type="ECO:0000256" key="1">
    <source>
        <dbReference type="ARBA" id="ARBA00022729"/>
    </source>
</evidence>
<keyword evidence="1 2" id="KW-0732">Signal</keyword>
<dbReference type="RefSeq" id="WP_116192202.1">
    <property type="nucleotide sequence ID" value="NZ_QTTN01000049.1"/>
</dbReference>